<dbReference type="EMBL" id="JBAHYK010000010">
    <property type="protein sequence ID" value="KAL0581466.1"/>
    <property type="molecule type" value="Genomic_DNA"/>
</dbReference>
<comment type="caution">
    <text evidence="2">The sequence shown here is derived from an EMBL/GenBank/DDBJ whole genome shotgun (WGS) entry which is preliminary data.</text>
</comment>
<gene>
    <name evidence="2" type="ORF">V5O48_000620</name>
</gene>
<name>A0ABR3G1F6_9AGAR</name>
<dbReference type="InterPro" id="IPR017926">
    <property type="entry name" value="GATASE"/>
</dbReference>
<evidence type="ECO:0000259" key="1">
    <source>
        <dbReference type="Pfam" id="PF00117"/>
    </source>
</evidence>
<accession>A0ABR3G1F6</accession>
<dbReference type="Gene3D" id="3.40.50.880">
    <property type="match status" value="1"/>
</dbReference>
<evidence type="ECO:0000313" key="2">
    <source>
        <dbReference type="EMBL" id="KAL0581466.1"/>
    </source>
</evidence>
<dbReference type="Proteomes" id="UP001465976">
    <property type="component" value="Unassembled WGS sequence"/>
</dbReference>
<keyword evidence="3" id="KW-1185">Reference proteome</keyword>
<dbReference type="PANTHER" id="PTHR42695:SF5">
    <property type="entry name" value="GLUTAMINE AMIDOTRANSFERASE YLR126C-RELATED"/>
    <property type="match status" value="1"/>
</dbReference>
<reference evidence="2 3" key="1">
    <citation type="submission" date="2024-02" db="EMBL/GenBank/DDBJ databases">
        <title>A draft genome for the cacao thread blight pathogen Marasmius crinis-equi.</title>
        <authorList>
            <person name="Cohen S.P."/>
            <person name="Baruah I.K."/>
            <person name="Amoako-Attah I."/>
            <person name="Bukari Y."/>
            <person name="Meinhardt L.W."/>
            <person name="Bailey B.A."/>
        </authorList>
    </citation>
    <scope>NUCLEOTIDE SEQUENCE [LARGE SCALE GENOMIC DNA]</scope>
    <source>
        <strain evidence="2 3">GH-76</strain>
    </source>
</reference>
<proteinExistence type="predicted"/>
<evidence type="ECO:0000313" key="3">
    <source>
        <dbReference type="Proteomes" id="UP001465976"/>
    </source>
</evidence>
<dbReference type="InterPro" id="IPR044992">
    <property type="entry name" value="ChyE-like"/>
</dbReference>
<dbReference type="InterPro" id="IPR029062">
    <property type="entry name" value="Class_I_gatase-like"/>
</dbReference>
<feature type="domain" description="Glutamine amidotransferase" evidence="1">
    <location>
        <begin position="58"/>
        <end position="217"/>
    </location>
</feature>
<dbReference type="PANTHER" id="PTHR42695">
    <property type="entry name" value="GLUTAMINE AMIDOTRANSFERASE YLR126C-RELATED"/>
    <property type="match status" value="1"/>
</dbReference>
<sequence length="266" mass="29696">MSARRIRIALLLCDTPTPSILATHGDYTKIFGTLLEQTLPPNFELVLDPYDVVKKMEYPDDDKLKEYDALMLTGSAANAYDKIPWITKLVSYIARVSDPSTSPHPQLRIIGICFGHQIIALAVGSTCERTPGAKWEVGVTPITLTPLGKEVFGVEGDELNIQEMHRDYVPAVPPQFHLLGSTDVTMNQGMVRYFDDSTSQKPTQVQILTVQGHPEFTEPIVSEITKTRHAAGLMDDATRDDAMRRKDWRNDGTIVARAVWRIFGDV</sequence>
<dbReference type="PROSITE" id="PS51273">
    <property type="entry name" value="GATASE_TYPE_1"/>
    <property type="match status" value="1"/>
</dbReference>
<dbReference type="CDD" id="cd01741">
    <property type="entry name" value="GATase1_1"/>
    <property type="match status" value="1"/>
</dbReference>
<protein>
    <recommendedName>
        <fullName evidence="1">Glutamine amidotransferase domain-containing protein</fullName>
    </recommendedName>
</protein>
<dbReference type="Pfam" id="PF00117">
    <property type="entry name" value="GATase"/>
    <property type="match status" value="1"/>
</dbReference>
<dbReference type="SUPFAM" id="SSF52317">
    <property type="entry name" value="Class I glutamine amidotransferase-like"/>
    <property type="match status" value="1"/>
</dbReference>
<organism evidence="2 3">
    <name type="scientific">Marasmius crinis-equi</name>
    <dbReference type="NCBI Taxonomy" id="585013"/>
    <lineage>
        <taxon>Eukaryota</taxon>
        <taxon>Fungi</taxon>
        <taxon>Dikarya</taxon>
        <taxon>Basidiomycota</taxon>
        <taxon>Agaricomycotina</taxon>
        <taxon>Agaricomycetes</taxon>
        <taxon>Agaricomycetidae</taxon>
        <taxon>Agaricales</taxon>
        <taxon>Marasmiineae</taxon>
        <taxon>Marasmiaceae</taxon>
        <taxon>Marasmius</taxon>
    </lineage>
</organism>